<dbReference type="InterPro" id="IPR044198">
    <property type="entry name" value="DEK"/>
</dbReference>
<accession>A0A453HXF4</accession>
<reference evidence="2" key="1">
    <citation type="journal article" date="2014" name="Science">
        <title>Ancient hybridizations among the ancestral genomes of bread wheat.</title>
        <authorList>
            <consortium name="International Wheat Genome Sequencing Consortium,"/>
            <person name="Marcussen T."/>
            <person name="Sandve S.R."/>
            <person name="Heier L."/>
            <person name="Spannagl M."/>
            <person name="Pfeifer M."/>
            <person name="Jakobsen K.S."/>
            <person name="Wulff B.B."/>
            <person name="Steuernagel B."/>
            <person name="Mayer K.F."/>
            <person name="Olsen O.A."/>
        </authorList>
    </citation>
    <scope>NUCLEOTIDE SEQUENCE [LARGE SCALE GENOMIC DNA]</scope>
    <source>
        <strain evidence="2">cv. AL8/78</strain>
    </source>
</reference>
<reference evidence="2" key="2">
    <citation type="journal article" date="2017" name="Nat. Plants">
        <title>The Aegilops tauschii genome reveals multiple impacts of transposons.</title>
        <authorList>
            <person name="Zhao G."/>
            <person name="Zou C."/>
            <person name="Li K."/>
            <person name="Wang K."/>
            <person name="Li T."/>
            <person name="Gao L."/>
            <person name="Zhang X."/>
            <person name="Wang H."/>
            <person name="Yang Z."/>
            <person name="Liu X."/>
            <person name="Jiang W."/>
            <person name="Mao L."/>
            <person name="Kong X."/>
            <person name="Jiao Y."/>
            <person name="Jia J."/>
        </authorList>
    </citation>
    <scope>NUCLEOTIDE SEQUENCE [LARGE SCALE GENOMIC DNA]</scope>
    <source>
        <strain evidence="2">cv. AL8/78</strain>
    </source>
</reference>
<dbReference type="GO" id="GO:0006325">
    <property type="term" value="P:chromatin organization"/>
    <property type="evidence" value="ECO:0007669"/>
    <property type="project" value="InterPro"/>
</dbReference>
<keyword evidence="2" id="KW-1185">Reference proteome</keyword>
<protein>
    <submittedName>
        <fullName evidence="1">Uncharacterized protein</fullName>
    </submittedName>
</protein>
<name>A0A453HXF4_AEGTS</name>
<dbReference type="GO" id="GO:0003677">
    <property type="term" value="F:DNA binding"/>
    <property type="evidence" value="ECO:0007669"/>
    <property type="project" value="InterPro"/>
</dbReference>
<dbReference type="PANTHER" id="PTHR13468:SF23">
    <property type="entry name" value="EXPRESSED PROTEIN"/>
    <property type="match status" value="1"/>
</dbReference>
<proteinExistence type="predicted"/>
<reference evidence="1" key="4">
    <citation type="submission" date="2019-03" db="UniProtKB">
        <authorList>
            <consortium name="EnsemblPlants"/>
        </authorList>
    </citation>
    <scope>IDENTIFICATION</scope>
</reference>
<dbReference type="Gramene" id="AET4Gv20336600.21">
    <property type="protein sequence ID" value="AET4Gv20336600.21"/>
    <property type="gene ID" value="AET4Gv20336600"/>
</dbReference>
<reference evidence="1" key="3">
    <citation type="journal article" date="2017" name="Nature">
        <title>Genome sequence of the progenitor of the wheat D genome Aegilops tauschii.</title>
        <authorList>
            <person name="Luo M.C."/>
            <person name="Gu Y.Q."/>
            <person name="Puiu D."/>
            <person name="Wang H."/>
            <person name="Twardziok S.O."/>
            <person name="Deal K.R."/>
            <person name="Huo N."/>
            <person name="Zhu T."/>
            <person name="Wang L."/>
            <person name="Wang Y."/>
            <person name="McGuire P.E."/>
            <person name="Liu S."/>
            <person name="Long H."/>
            <person name="Ramasamy R.K."/>
            <person name="Rodriguez J.C."/>
            <person name="Van S.L."/>
            <person name="Yuan L."/>
            <person name="Wang Z."/>
            <person name="Xia Z."/>
            <person name="Xiao L."/>
            <person name="Anderson O.D."/>
            <person name="Ouyang S."/>
            <person name="Liang Y."/>
            <person name="Zimin A.V."/>
            <person name="Pertea G."/>
            <person name="Qi P."/>
            <person name="Bennetzen J.L."/>
            <person name="Dai X."/>
            <person name="Dawson M.W."/>
            <person name="Muller H.G."/>
            <person name="Kugler K."/>
            <person name="Rivarola-Duarte L."/>
            <person name="Spannagl M."/>
            <person name="Mayer K.F.X."/>
            <person name="Lu F.H."/>
            <person name="Bevan M.W."/>
            <person name="Leroy P."/>
            <person name="Li P."/>
            <person name="You F.M."/>
            <person name="Sun Q."/>
            <person name="Liu Z."/>
            <person name="Lyons E."/>
            <person name="Wicker T."/>
            <person name="Salzberg S.L."/>
            <person name="Devos K.M."/>
            <person name="Dvorak J."/>
        </authorList>
    </citation>
    <scope>NUCLEOTIDE SEQUENCE [LARGE SCALE GENOMIC DNA]</scope>
    <source>
        <strain evidence="1">cv. AL8/78</strain>
    </source>
</reference>
<dbReference type="GO" id="GO:2000779">
    <property type="term" value="P:regulation of double-strand break repair"/>
    <property type="evidence" value="ECO:0007669"/>
    <property type="project" value="TreeGrafter"/>
</dbReference>
<organism evidence="1 2">
    <name type="scientific">Aegilops tauschii subsp. strangulata</name>
    <name type="common">Goatgrass</name>
    <dbReference type="NCBI Taxonomy" id="200361"/>
    <lineage>
        <taxon>Eukaryota</taxon>
        <taxon>Viridiplantae</taxon>
        <taxon>Streptophyta</taxon>
        <taxon>Embryophyta</taxon>
        <taxon>Tracheophyta</taxon>
        <taxon>Spermatophyta</taxon>
        <taxon>Magnoliopsida</taxon>
        <taxon>Liliopsida</taxon>
        <taxon>Poales</taxon>
        <taxon>Poaceae</taxon>
        <taxon>BOP clade</taxon>
        <taxon>Pooideae</taxon>
        <taxon>Triticodae</taxon>
        <taxon>Triticeae</taxon>
        <taxon>Triticinae</taxon>
        <taxon>Aegilops</taxon>
    </lineage>
</organism>
<evidence type="ECO:0000313" key="1">
    <source>
        <dbReference type="EnsemblPlants" id="AET4Gv20336600.21"/>
    </source>
</evidence>
<dbReference type="GO" id="GO:0042393">
    <property type="term" value="F:histone binding"/>
    <property type="evidence" value="ECO:0007669"/>
    <property type="project" value="TreeGrafter"/>
</dbReference>
<reference evidence="1" key="5">
    <citation type="journal article" date="2021" name="G3 (Bethesda)">
        <title>Aegilops tauschii genome assembly Aet v5.0 features greater sequence contiguity and improved annotation.</title>
        <authorList>
            <person name="Wang L."/>
            <person name="Zhu T."/>
            <person name="Rodriguez J.C."/>
            <person name="Deal K.R."/>
            <person name="Dubcovsky J."/>
            <person name="McGuire P.E."/>
            <person name="Lux T."/>
            <person name="Spannagl M."/>
            <person name="Mayer K.F.X."/>
            <person name="Baldrich P."/>
            <person name="Meyers B.C."/>
            <person name="Huo N."/>
            <person name="Gu Y.Q."/>
            <person name="Zhou H."/>
            <person name="Devos K.M."/>
            <person name="Bennetzen J.L."/>
            <person name="Unver T."/>
            <person name="Budak H."/>
            <person name="Gulick P.J."/>
            <person name="Galiba G."/>
            <person name="Kalapos B."/>
            <person name="Nelson D.R."/>
            <person name="Li P."/>
            <person name="You F.M."/>
            <person name="Luo M.C."/>
            <person name="Dvorak J."/>
        </authorList>
    </citation>
    <scope>NUCLEOTIDE SEQUENCE [LARGE SCALE GENOMIC DNA]</scope>
    <source>
        <strain evidence="1">cv. AL8/78</strain>
    </source>
</reference>
<evidence type="ECO:0000313" key="2">
    <source>
        <dbReference type="Proteomes" id="UP000015105"/>
    </source>
</evidence>
<sequence>MKDMLVDLCWLLAIPVPKTNIRKEDIVAKLLDFIAEPHAMPDSGLSDDQV</sequence>
<dbReference type="EnsemblPlants" id="AET4Gv20336600.21">
    <property type="protein sequence ID" value="AET4Gv20336600.21"/>
    <property type="gene ID" value="AET4Gv20336600"/>
</dbReference>
<dbReference type="PANTHER" id="PTHR13468">
    <property type="entry name" value="DEK PROTEIN"/>
    <property type="match status" value="1"/>
</dbReference>
<dbReference type="AlphaFoldDB" id="A0A453HXF4"/>
<dbReference type="GO" id="GO:0005634">
    <property type="term" value="C:nucleus"/>
    <property type="evidence" value="ECO:0007669"/>
    <property type="project" value="TreeGrafter"/>
</dbReference>
<dbReference type="Proteomes" id="UP000015105">
    <property type="component" value="Chromosome 4D"/>
</dbReference>